<keyword evidence="4 7" id="KW-1133">Transmembrane helix</keyword>
<evidence type="ECO:0000256" key="5">
    <source>
        <dbReference type="ARBA" id="ARBA00023136"/>
    </source>
</evidence>
<dbReference type="InterPro" id="IPR039859">
    <property type="entry name" value="PFA4/ZDH16/20/ERF2-like"/>
</dbReference>
<comment type="subcellular location">
    <subcellularLocation>
        <location evidence="1">Membrane</location>
        <topology evidence="1">Multi-pass membrane protein</topology>
    </subcellularLocation>
</comment>
<reference evidence="11" key="1">
    <citation type="submission" date="2016-04" db="UniProtKB">
        <authorList>
            <consortium name="WormBaseParasite"/>
        </authorList>
    </citation>
    <scope>IDENTIFICATION</scope>
</reference>
<dbReference type="Pfam" id="PF01529">
    <property type="entry name" value="DHHC"/>
    <property type="match status" value="1"/>
</dbReference>
<reference evidence="9 10" key="2">
    <citation type="submission" date="2018-11" db="EMBL/GenBank/DDBJ databases">
        <authorList>
            <consortium name="Pathogen Informatics"/>
        </authorList>
    </citation>
    <scope>NUCLEOTIDE SEQUENCE [LARGE SCALE GENOMIC DNA]</scope>
</reference>
<gene>
    <name evidence="9" type="ORF">HDID_LOCUS3314</name>
</gene>
<organism evidence="11">
    <name type="scientific">Hymenolepis diminuta</name>
    <name type="common">Rat tapeworm</name>
    <dbReference type="NCBI Taxonomy" id="6216"/>
    <lineage>
        <taxon>Eukaryota</taxon>
        <taxon>Metazoa</taxon>
        <taxon>Spiralia</taxon>
        <taxon>Lophotrochozoa</taxon>
        <taxon>Platyhelminthes</taxon>
        <taxon>Cestoda</taxon>
        <taxon>Eucestoda</taxon>
        <taxon>Cyclophyllidea</taxon>
        <taxon>Hymenolepididae</taxon>
        <taxon>Hymenolepis</taxon>
    </lineage>
</organism>
<dbReference type="EMBL" id="UYSG01000978">
    <property type="protein sequence ID" value="VDL30453.1"/>
    <property type="molecule type" value="Genomic_DNA"/>
</dbReference>
<comment type="catalytic activity">
    <reaction evidence="7">
        <text>L-cysteinyl-[protein] + hexadecanoyl-CoA = S-hexadecanoyl-L-cysteinyl-[protein] + CoA</text>
        <dbReference type="Rhea" id="RHEA:36683"/>
        <dbReference type="Rhea" id="RHEA-COMP:10131"/>
        <dbReference type="Rhea" id="RHEA-COMP:11032"/>
        <dbReference type="ChEBI" id="CHEBI:29950"/>
        <dbReference type="ChEBI" id="CHEBI:57287"/>
        <dbReference type="ChEBI" id="CHEBI:57379"/>
        <dbReference type="ChEBI" id="CHEBI:74151"/>
        <dbReference type="EC" id="2.3.1.225"/>
    </reaction>
</comment>
<dbReference type="STRING" id="6216.A0A158QDM6"/>
<dbReference type="GO" id="GO:0019706">
    <property type="term" value="F:protein-cysteine S-palmitoyltransferase activity"/>
    <property type="evidence" value="ECO:0007669"/>
    <property type="project" value="UniProtKB-EC"/>
</dbReference>
<evidence type="ECO:0000256" key="3">
    <source>
        <dbReference type="ARBA" id="ARBA00022692"/>
    </source>
</evidence>
<keyword evidence="3 7" id="KW-0812">Transmembrane</keyword>
<keyword evidence="6 7" id="KW-0012">Acyltransferase</keyword>
<comment type="similarity">
    <text evidence="7">Belongs to the DHHC palmitoyltransferase family.</text>
</comment>
<comment type="domain">
    <text evidence="7">The DHHC domain is required for palmitoyltransferase activity.</text>
</comment>
<name>A0A158QDM6_HYMDI</name>
<dbReference type="PROSITE" id="PS50216">
    <property type="entry name" value="DHHC"/>
    <property type="match status" value="1"/>
</dbReference>
<sequence length="523" mass="56810">MGFVDILPAAASWGLIIVLNALYFTFICFEFSQNTSWALFVVHLVFALIVVCLFARTNFMDPGYFPAALKTEVDYYNEIFAPPTHDYEVGDTTIATKWCTTCRFYRLPRSTHCSTCDKCVEKFDHHCPWVNNCIGRRNYRYFFAFLITLCIHIIAVFVVSLLYLMHSENGLGYYTNIIAIVEMALVGMVFLPVVSLTIFHISILSNGLTTNEHITKKFPTKTNPFFDSCGKQWLHLFCSPSFPIHVDPNSKKQIAKLGKMHAKLIKRWEAEKQQKDQIALTTVNGNRFSRSTAVGASGRPLLSDEHSIDNIPETKFAPYPLTEAKTASNELVFYPSIKENKSINGPSSLTQSGDARTMTASTWSNEDAASLGTLDRLVAVRQSIDDGSSMGTPNTGGATALTAGGGSLGVRSGVRAQSSGIGATRTEGSSVSESYCNLYENGSVGGVSSSIARGGGGDADSGCYQNGGGSDTCGGALPPLVTTPPMLLSSSNSNNNFVQLRGLSPNFISCDPIQQRIPPRSCG</sequence>
<feature type="transmembrane region" description="Helical" evidence="7">
    <location>
        <begin position="36"/>
        <end position="56"/>
    </location>
</feature>
<evidence type="ECO:0000256" key="1">
    <source>
        <dbReference type="ARBA" id="ARBA00004141"/>
    </source>
</evidence>
<dbReference type="GO" id="GO:0005794">
    <property type="term" value="C:Golgi apparatus"/>
    <property type="evidence" value="ECO:0007669"/>
    <property type="project" value="TreeGrafter"/>
</dbReference>
<evidence type="ECO:0000256" key="4">
    <source>
        <dbReference type="ARBA" id="ARBA00022989"/>
    </source>
</evidence>
<dbReference type="Proteomes" id="UP000274504">
    <property type="component" value="Unassembled WGS sequence"/>
</dbReference>
<evidence type="ECO:0000256" key="7">
    <source>
        <dbReference type="RuleBase" id="RU079119"/>
    </source>
</evidence>
<dbReference type="GO" id="GO:0016020">
    <property type="term" value="C:membrane"/>
    <property type="evidence" value="ECO:0007669"/>
    <property type="project" value="UniProtKB-SubCell"/>
</dbReference>
<proteinExistence type="inferred from homology"/>
<evidence type="ECO:0000259" key="8">
    <source>
        <dbReference type="Pfam" id="PF01529"/>
    </source>
</evidence>
<feature type="transmembrane region" description="Helical" evidence="7">
    <location>
        <begin position="6"/>
        <end position="29"/>
    </location>
</feature>
<feature type="transmembrane region" description="Helical" evidence="7">
    <location>
        <begin position="177"/>
        <end position="201"/>
    </location>
</feature>
<evidence type="ECO:0000313" key="10">
    <source>
        <dbReference type="Proteomes" id="UP000274504"/>
    </source>
</evidence>
<evidence type="ECO:0000256" key="2">
    <source>
        <dbReference type="ARBA" id="ARBA00022679"/>
    </source>
</evidence>
<dbReference type="GO" id="GO:0005783">
    <property type="term" value="C:endoplasmic reticulum"/>
    <property type="evidence" value="ECO:0007669"/>
    <property type="project" value="TreeGrafter"/>
</dbReference>
<dbReference type="WBParaSite" id="HDID_0000331601-mRNA-1">
    <property type="protein sequence ID" value="HDID_0000331601-mRNA-1"/>
    <property type="gene ID" value="HDID_0000331601"/>
</dbReference>
<keyword evidence="2 7" id="KW-0808">Transferase</keyword>
<feature type="transmembrane region" description="Helical" evidence="7">
    <location>
        <begin position="141"/>
        <end position="165"/>
    </location>
</feature>
<evidence type="ECO:0000313" key="11">
    <source>
        <dbReference type="WBParaSite" id="HDID_0000331601-mRNA-1"/>
    </source>
</evidence>
<dbReference type="AlphaFoldDB" id="A0A158QDM6"/>
<protein>
    <recommendedName>
        <fullName evidence="7">Palmitoyltransferase</fullName>
        <ecNumber evidence="7">2.3.1.225</ecNumber>
    </recommendedName>
</protein>
<dbReference type="InterPro" id="IPR001594">
    <property type="entry name" value="Palmitoyltrfase_DHHC"/>
</dbReference>
<evidence type="ECO:0000313" key="9">
    <source>
        <dbReference type="EMBL" id="VDL30453.1"/>
    </source>
</evidence>
<dbReference type="GO" id="GO:0006612">
    <property type="term" value="P:protein targeting to membrane"/>
    <property type="evidence" value="ECO:0007669"/>
    <property type="project" value="TreeGrafter"/>
</dbReference>
<keyword evidence="5 7" id="KW-0472">Membrane</keyword>
<feature type="domain" description="Palmitoyltransferase DHHC" evidence="8">
    <location>
        <begin position="95"/>
        <end position="216"/>
    </location>
</feature>
<accession>A0A158QDM6</accession>
<dbReference type="EC" id="2.3.1.225" evidence="7"/>
<evidence type="ECO:0000256" key="6">
    <source>
        <dbReference type="ARBA" id="ARBA00023315"/>
    </source>
</evidence>
<dbReference type="OrthoDB" id="4096362at2759"/>
<dbReference type="PANTHER" id="PTHR22883:SF488">
    <property type="entry name" value="PALMITOYLTRANSFERASE"/>
    <property type="match status" value="1"/>
</dbReference>
<dbReference type="PANTHER" id="PTHR22883">
    <property type="entry name" value="ZINC FINGER DHHC DOMAIN CONTAINING PROTEIN"/>
    <property type="match status" value="1"/>
</dbReference>